<sequence length="1577" mass="173056">MVDLGGAFDKVVDGAVQGLDKGKELLGRGVDAATDKVGAELDKVGAHGWADKVEDWGDATASSLGAEVGEKQLGQSEEADELIHGKPEKITAAVKNLRDFQKAFDLVGGGLKKLDSGNWRGEAADTFRSKFQALPTDWLRAADAFEDAAKALETYASAVTSAQGKARAAIALYKEGTQDSEKAVSAFNKKVDAYNAARTSDEPLPHPGTFSDPGVSKRKRAQEDLEDARRSRNEAGERAKGAVTAAMAHAPKEPTGRDRFKDELYDHGLSQGVEIAHLGGGILKGTGGLVGFLRQTNPIDPYNLTHPAEMYKGVNMTLSGLTRTVANPDRALENAWDAAKSDPGEFIGRLLPEAAGTKGAGTLRGGLRAGLRKGVGHEGSSHPRSPAREGANGLGSHDGPSHPPSPAREGVNDPANPSRTERAPEHDPSDPVDMATGAMYMPQTDIVLPGTLPLVFRRRVTSDYRAGRWFGPSWSSTADQRLDIDSEGIVFLSEDGLLLSYPHPAPGVPVLPSHGPRWPLNITTSGDYTITDPDSGHVRHFMTYDAGTEALLAQLDDRNGNWITFEYDAAGAPTSIVHHGGYHLRLTSENGRITALHLVGGAEDGTDQQVLRYSYTDGHLTGIINSSDLPLRFTYDECGRITSWADTNNSRYEYAYDEQGRCVVEGGSAGHMALTLEYGETDPTTGHRVTRATTPAGAVYRYLINASHQIVTEIDPCGATTRFERDRYNRLLSRTDPLGRNVRFTYDAAGQLTKAVRADGRGMTADYNDLHLPVRITNPDRTVIRHEYDERGNRISAIDASGAVTRTAYNASGHPTSVTDALGNTTRIRSNAAGLPIEVIDPLGATTLIERDPFGRPITQTDPLGATTRLVWTPEGKLAQRTDADGSSRSWTYDGEGNCLSHTDAMGSVSLFEYTDFDLMAARTGPDGGRYEFSHDHGLRLTQVRNPQGLTWNYVYNLAGHLISETDFDGRKLTYERDQAGRLAVRTDALGQATRYERDDLDRMVRRDAAGAITTFAYDLTDQLAEAVNADATVTWLRDQYGRLKSETVNDRTMTYTYDILGRETGLTTPSGATSTWTYDAAGRRNSLTTSGRTLTFDHDAADREVARHVGDHLTIASQFDTMGRLTTQQVTGAGRSVQRRDYTYRADGHLIGISDQHSGTKTFDVDTAGRVTAVHAANWTERYAYDAAGNQTDASWPASHPSQEATGPRTYTGTTITRAGNVRYEHDDLGRITLRQKSRLSRKPDTWQYEWDAEDRLRSVTTPEGETWRYRYDALGRRNSKERLSRDGHTVAEEITFIWDGVTLREEINRSELLENPVSLTWEHDGIHPVAQTERLWGEGTSQELIGSRFFTIVTDLAGAPSELIGENGDIAWKSQAPLWGETSWKKGSSTYTPLRFPGQYYDAESGLHYNFLRYYSPESGRYLTQDPLGLDPSPNPRSYVGNPTTWVDPLGLSPYESLGFSKAAQHAFEKLQNIKQDPLGEINSQPNHNHYDAARREAQGEVVARKADGTPFDHIADLKQARNGLEKIRKVIELEMRNLPDTLTERGLDVLLAKRTEVNRLLNNLNGFLHSIGHR</sequence>
<feature type="compositionally biased region" description="Basic and acidic residues" evidence="1">
    <location>
        <begin position="221"/>
        <end position="240"/>
    </location>
</feature>
<feature type="region of interest" description="Disordered" evidence="1">
    <location>
        <begin position="197"/>
        <end position="260"/>
    </location>
</feature>
<dbReference type="Gene3D" id="2.180.10.10">
    <property type="entry name" value="RHS repeat-associated core"/>
    <property type="match status" value="4"/>
</dbReference>
<feature type="compositionally biased region" description="Polar residues" evidence="1">
    <location>
        <begin position="1195"/>
        <end position="1205"/>
    </location>
</feature>
<dbReference type="NCBIfam" id="TIGR03696">
    <property type="entry name" value="Rhs_assc_core"/>
    <property type="match status" value="1"/>
</dbReference>
<name>A0ABZ1ETJ7_9ACTN</name>
<feature type="compositionally biased region" description="Basic and acidic residues" evidence="1">
    <location>
        <begin position="419"/>
        <end position="429"/>
    </location>
</feature>
<evidence type="ECO:0000313" key="5">
    <source>
        <dbReference type="EMBL" id="WSB07396.1"/>
    </source>
</evidence>
<dbReference type="InterPro" id="IPR049082">
    <property type="entry name" value="T7SS_signal"/>
</dbReference>
<reference evidence="5 6" key="1">
    <citation type="submission" date="2022-10" db="EMBL/GenBank/DDBJ databases">
        <title>The complete genomes of actinobacterial strains from the NBC collection.</title>
        <authorList>
            <person name="Joergensen T.S."/>
            <person name="Alvarez Arevalo M."/>
            <person name="Sterndorff E.B."/>
            <person name="Faurdal D."/>
            <person name="Vuksanovic O."/>
            <person name="Mourched A.-S."/>
            <person name="Charusanti P."/>
            <person name="Shaw S."/>
            <person name="Blin K."/>
            <person name="Weber T."/>
        </authorList>
    </citation>
    <scope>NUCLEOTIDE SEQUENCE [LARGE SCALE GENOMIC DNA]</scope>
    <source>
        <strain evidence="5 6">NBC 01792</strain>
    </source>
</reference>
<evidence type="ECO:0000313" key="6">
    <source>
        <dbReference type="Proteomes" id="UP001356428"/>
    </source>
</evidence>
<dbReference type="InterPro" id="IPR031325">
    <property type="entry name" value="RHS_repeat"/>
</dbReference>
<dbReference type="RefSeq" id="WP_326706111.1">
    <property type="nucleotide sequence ID" value="NZ_CP109083.1"/>
</dbReference>
<feature type="compositionally biased region" description="Basic and acidic residues" evidence="1">
    <location>
        <begin position="250"/>
        <end position="260"/>
    </location>
</feature>
<protein>
    <submittedName>
        <fullName evidence="5">Polymorphic toxin type 28 domain-containing protein</fullName>
    </submittedName>
</protein>
<dbReference type="NCBIfam" id="TIGR01643">
    <property type="entry name" value="YD_repeat_2x"/>
    <property type="match status" value="10"/>
</dbReference>
<dbReference type="PANTHER" id="PTHR32305">
    <property type="match status" value="1"/>
</dbReference>
<gene>
    <name evidence="5" type="ORF">OG849_09090</name>
</gene>
<evidence type="ECO:0000259" key="2">
    <source>
        <dbReference type="Pfam" id="PF15605"/>
    </source>
</evidence>
<feature type="region of interest" description="Disordered" evidence="1">
    <location>
        <begin position="357"/>
        <end position="436"/>
    </location>
</feature>
<organism evidence="5 6">
    <name type="scientific">Streptomyces cyaneofuscatus</name>
    <dbReference type="NCBI Taxonomy" id="66883"/>
    <lineage>
        <taxon>Bacteria</taxon>
        <taxon>Bacillati</taxon>
        <taxon>Actinomycetota</taxon>
        <taxon>Actinomycetes</taxon>
        <taxon>Kitasatosporales</taxon>
        <taxon>Streptomycetaceae</taxon>
        <taxon>Streptomyces</taxon>
    </lineage>
</organism>
<feature type="compositionally biased region" description="Gly residues" evidence="1">
    <location>
        <begin position="358"/>
        <end position="368"/>
    </location>
</feature>
<dbReference type="Proteomes" id="UP001356428">
    <property type="component" value="Chromosome"/>
</dbReference>
<proteinExistence type="predicted"/>
<dbReference type="InterPro" id="IPR028948">
    <property type="entry name" value="Ntox28"/>
</dbReference>
<accession>A0ABZ1ETJ7</accession>
<feature type="compositionally biased region" description="Low complexity" evidence="1">
    <location>
        <begin position="1206"/>
        <end position="1215"/>
    </location>
</feature>
<evidence type="ECO:0000259" key="3">
    <source>
        <dbReference type="Pfam" id="PF20148"/>
    </source>
</evidence>
<dbReference type="Pfam" id="PF21725">
    <property type="entry name" value="T7SS_signal"/>
    <property type="match status" value="1"/>
</dbReference>
<dbReference type="InterPro" id="IPR045351">
    <property type="entry name" value="DUF6531"/>
</dbReference>
<dbReference type="InterPro" id="IPR022385">
    <property type="entry name" value="Rhs_assc_core"/>
</dbReference>
<feature type="domain" description="Putative T7SS secretion signal" evidence="4">
    <location>
        <begin position="18"/>
        <end position="254"/>
    </location>
</feature>
<evidence type="ECO:0000259" key="4">
    <source>
        <dbReference type="Pfam" id="PF21725"/>
    </source>
</evidence>
<dbReference type="Pfam" id="PF15605">
    <property type="entry name" value="Ntox28"/>
    <property type="match status" value="1"/>
</dbReference>
<feature type="domain" description="Bacterial toxin 28" evidence="2">
    <location>
        <begin position="1463"/>
        <end position="1573"/>
    </location>
</feature>
<dbReference type="InterPro" id="IPR006530">
    <property type="entry name" value="YD"/>
</dbReference>
<dbReference type="Pfam" id="PF20148">
    <property type="entry name" value="DUF6531"/>
    <property type="match status" value="1"/>
</dbReference>
<dbReference type="PANTHER" id="PTHR32305:SF15">
    <property type="entry name" value="PROTEIN RHSA-RELATED"/>
    <property type="match status" value="1"/>
</dbReference>
<evidence type="ECO:0000256" key="1">
    <source>
        <dbReference type="SAM" id="MobiDB-lite"/>
    </source>
</evidence>
<dbReference type="Gene3D" id="1.10.287.1060">
    <property type="entry name" value="ESAT-6-like"/>
    <property type="match status" value="1"/>
</dbReference>
<dbReference type="Pfam" id="PF05593">
    <property type="entry name" value="RHS_repeat"/>
    <property type="match status" value="8"/>
</dbReference>
<dbReference type="EMBL" id="CP109083">
    <property type="protein sequence ID" value="WSB07396.1"/>
    <property type="molecule type" value="Genomic_DNA"/>
</dbReference>
<dbReference type="InterPro" id="IPR050708">
    <property type="entry name" value="T6SS_VgrG/RHS"/>
</dbReference>
<feature type="domain" description="DUF6531" evidence="3">
    <location>
        <begin position="430"/>
        <end position="501"/>
    </location>
</feature>
<feature type="region of interest" description="Disordered" evidence="1">
    <location>
        <begin position="1195"/>
        <end position="1215"/>
    </location>
</feature>
<dbReference type="CDD" id="cd20700">
    <property type="entry name" value="CdiA-CT_Ec_tRNase"/>
    <property type="match status" value="1"/>
</dbReference>
<keyword evidence="6" id="KW-1185">Reference proteome</keyword>